<comment type="caution">
    <text evidence="2">The sequence shown here is derived from an EMBL/GenBank/DDBJ whole genome shotgun (WGS) entry which is preliminary data.</text>
</comment>
<dbReference type="RefSeq" id="WP_369942965.1">
    <property type="nucleotide sequence ID" value="NZ_JBCLUF010000038.1"/>
</dbReference>
<feature type="transmembrane region" description="Helical" evidence="1">
    <location>
        <begin position="123"/>
        <end position="151"/>
    </location>
</feature>
<dbReference type="Proteomes" id="UP001565236">
    <property type="component" value="Unassembled WGS sequence"/>
</dbReference>
<dbReference type="InterPro" id="IPR010380">
    <property type="entry name" value="DUF975"/>
</dbReference>
<dbReference type="PANTHER" id="PTHR40076:SF1">
    <property type="entry name" value="MEMBRANE PROTEIN"/>
    <property type="match status" value="1"/>
</dbReference>
<feature type="transmembrane region" description="Helical" evidence="1">
    <location>
        <begin position="22"/>
        <end position="51"/>
    </location>
</feature>
<dbReference type="PANTHER" id="PTHR40076">
    <property type="entry name" value="MEMBRANE PROTEIN-RELATED"/>
    <property type="match status" value="1"/>
</dbReference>
<organism evidence="2 3">
    <name type="scientific">Ligilactobacillus faecis</name>
    <dbReference type="NCBI Taxonomy" id="762833"/>
    <lineage>
        <taxon>Bacteria</taxon>
        <taxon>Bacillati</taxon>
        <taxon>Bacillota</taxon>
        <taxon>Bacilli</taxon>
        <taxon>Lactobacillales</taxon>
        <taxon>Lactobacillaceae</taxon>
        <taxon>Ligilactobacillus</taxon>
    </lineage>
</organism>
<keyword evidence="1" id="KW-1133">Transmembrane helix</keyword>
<proteinExistence type="predicted"/>
<accession>A0ABV4DRA3</accession>
<evidence type="ECO:0000313" key="3">
    <source>
        <dbReference type="Proteomes" id="UP001565236"/>
    </source>
</evidence>
<protein>
    <submittedName>
        <fullName evidence="2">DUF975 family protein</fullName>
    </submittedName>
</protein>
<name>A0ABV4DRA3_9LACO</name>
<dbReference type="Pfam" id="PF06161">
    <property type="entry name" value="DUF975"/>
    <property type="match status" value="1"/>
</dbReference>
<keyword evidence="1" id="KW-0812">Transmembrane</keyword>
<feature type="transmembrane region" description="Helical" evidence="1">
    <location>
        <begin position="202"/>
        <end position="224"/>
    </location>
</feature>
<gene>
    <name evidence="2" type="ORF">AALT52_08845</name>
</gene>
<feature type="transmembrane region" description="Helical" evidence="1">
    <location>
        <begin position="81"/>
        <end position="102"/>
    </location>
</feature>
<keyword evidence="1" id="KW-0472">Membrane</keyword>
<dbReference type="EMBL" id="JBCLUF010000038">
    <property type="protein sequence ID" value="MEY8662995.1"/>
    <property type="molecule type" value="Genomic_DNA"/>
</dbReference>
<evidence type="ECO:0000313" key="2">
    <source>
        <dbReference type="EMBL" id="MEY8662995.1"/>
    </source>
</evidence>
<keyword evidence="3" id="KW-1185">Reference proteome</keyword>
<evidence type="ECO:0000256" key="1">
    <source>
        <dbReference type="SAM" id="Phobius"/>
    </source>
</evidence>
<sequence>MKTRAELKAEARELLAGNWGKAILLNIISILGYLFLGTILLGAIGIGIWLAKQSMQNGGGGFTVDNTTTQSAASANNGGSLIGSLLSTFITVGVTYTTLNWLRTKNADFSPVRGMFSAFSKKYFVSTLVLYILQEIFVLLWSLLFIIPGIIKGFSYSQTYLIYKDVNENNEDNNLNYLDYITLSRELMNGHKMDLFVLQLSFIGWVFLGLATFGIGLIWVIPYYQTTMVAFYKDLAGDRFLNYRG</sequence>
<reference evidence="2 3" key="1">
    <citation type="submission" date="2024-03" db="EMBL/GenBank/DDBJ databases">
        <title>Mouse gut bacterial collection (mGBC) of GemPharmatech.</title>
        <authorList>
            <person name="He Y."/>
            <person name="Dong L."/>
            <person name="Wu D."/>
            <person name="Gao X."/>
            <person name="Lin Z."/>
        </authorList>
    </citation>
    <scope>NUCLEOTIDE SEQUENCE [LARGE SCALE GENOMIC DNA]</scope>
    <source>
        <strain evidence="2 3">15-30</strain>
    </source>
</reference>